<dbReference type="SMART" id="SM00257">
    <property type="entry name" value="LysM"/>
    <property type="match status" value="1"/>
</dbReference>
<evidence type="ECO:0000256" key="1">
    <source>
        <dbReference type="SAM" id="Phobius"/>
    </source>
</evidence>
<evidence type="ECO:0000313" key="3">
    <source>
        <dbReference type="EMBL" id="GGF40920.1"/>
    </source>
</evidence>
<proteinExistence type="predicted"/>
<dbReference type="PROSITE" id="PS51782">
    <property type="entry name" value="LYSM"/>
    <property type="match status" value="1"/>
</dbReference>
<sequence>MTAIQLGTAPVRTASRGGDRSRLRLTRRGRVVLAVLVSLPLIAALAAFAILGGSAAIATGDSSSATYSYITVEPGESLWGIAQSLDPSADPRDVIAQIVDLNQLHSSDVQSGQRLALPSQYAK</sequence>
<accession>A0A917BFU3</accession>
<keyword evidence="1" id="KW-0472">Membrane</keyword>
<keyword evidence="4" id="KW-1185">Reference proteome</keyword>
<dbReference type="Pfam" id="PF01476">
    <property type="entry name" value="LysM"/>
    <property type="match status" value="1"/>
</dbReference>
<dbReference type="Proteomes" id="UP000598775">
    <property type="component" value="Unassembled WGS sequence"/>
</dbReference>
<reference evidence="3 4" key="1">
    <citation type="journal article" date="2014" name="Int. J. Syst. Evol. Microbiol.">
        <title>Complete genome sequence of Corynebacterium casei LMG S-19264T (=DSM 44701T), isolated from a smear-ripened cheese.</title>
        <authorList>
            <consortium name="US DOE Joint Genome Institute (JGI-PGF)"/>
            <person name="Walter F."/>
            <person name="Albersmeier A."/>
            <person name="Kalinowski J."/>
            <person name="Ruckert C."/>
        </authorList>
    </citation>
    <scope>NUCLEOTIDE SEQUENCE [LARGE SCALE GENOMIC DNA]</scope>
    <source>
        <strain evidence="3 4">CGMCC 1.12976</strain>
    </source>
</reference>
<comment type="caution">
    <text evidence="3">The sequence shown here is derived from an EMBL/GenBank/DDBJ whole genome shotgun (WGS) entry which is preliminary data.</text>
</comment>
<keyword evidence="1" id="KW-0812">Transmembrane</keyword>
<feature type="transmembrane region" description="Helical" evidence="1">
    <location>
        <begin position="31"/>
        <end position="58"/>
    </location>
</feature>
<protein>
    <recommendedName>
        <fullName evidence="2">LysM domain-containing protein</fullName>
    </recommendedName>
</protein>
<organism evidence="3 4">
    <name type="scientific">Subtercola lobariae</name>
    <dbReference type="NCBI Taxonomy" id="1588641"/>
    <lineage>
        <taxon>Bacteria</taxon>
        <taxon>Bacillati</taxon>
        <taxon>Actinomycetota</taxon>
        <taxon>Actinomycetes</taxon>
        <taxon>Micrococcales</taxon>
        <taxon>Microbacteriaceae</taxon>
        <taxon>Subtercola</taxon>
    </lineage>
</organism>
<dbReference type="AlphaFoldDB" id="A0A917BFU3"/>
<name>A0A917BFU3_9MICO</name>
<dbReference type="InterPro" id="IPR018392">
    <property type="entry name" value="LysM"/>
</dbReference>
<dbReference type="Gene3D" id="3.10.350.10">
    <property type="entry name" value="LysM domain"/>
    <property type="match status" value="1"/>
</dbReference>
<dbReference type="CDD" id="cd00118">
    <property type="entry name" value="LysM"/>
    <property type="match status" value="1"/>
</dbReference>
<dbReference type="RefSeq" id="WP_188681110.1">
    <property type="nucleotide sequence ID" value="NZ_BMGP01000008.1"/>
</dbReference>
<keyword evidence="1" id="KW-1133">Transmembrane helix</keyword>
<dbReference type="SUPFAM" id="SSF54106">
    <property type="entry name" value="LysM domain"/>
    <property type="match status" value="1"/>
</dbReference>
<evidence type="ECO:0000313" key="4">
    <source>
        <dbReference type="Proteomes" id="UP000598775"/>
    </source>
</evidence>
<dbReference type="InterPro" id="IPR036779">
    <property type="entry name" value="LysM_dom_sf"/>
</dbReference>
<evidence type="ECO:0000259" key="2">
    <source>
        <dbReference type="PROSITE" id="PS51782"/>
    </source>
</evidence>
<feature type="domain" description="LysM" evidence="2">
    <location>
        <begin position="68"/>
        <end position="117"/>
    </location>
</feature>
<gene>
    <name evidence="3" type="ORF">GCM10011399_37070</name>
</gene>
<dbReference type="EMBL" id="BMGP01000008">
    <property type="protein sequence ID" value="GGF40920.1"/>
    <property type="molecule type" value="Genomic_DNA"/>
</dbReference>